<dbReference type="InterPro" id="IPR036972">
    <property type="entry name" value="Cyt_c_oxidase_su5b_sf"/>
</dbReference>
<dbReference type="InterPro" id="IPR002124">
    <property type="entry name" value="Cyt_c_oxidase_su5b"/>
</dbReference>
<evidence type="ECO:0000313" key="4">
    <source>
        <dbReference type="EMBL" id="KAK9395256.1"/>
    </source>
</evidence>
<dbReference type="PROSITE" id="PS51359">
    <property type="entry name" value="COX5B_2"/>
    <property type="match status" value="1"/>
</dbReference>
<dbReference type="PANTHER" id="PTHR10122:SF0">
    <property type="entry name" value="CYTOCHROME C OXIDASE SUBUNIT 5B, ISOFORM A-RELATED"/>
    <property type="match status" value="1"/>
</dbReference>
<name>A0AAW1B0W9_CROAD</name>
<organism evidence="4 5">
    <name type="scientific">Crotalus adamanteus</name>
    <name type="common">Eastern diamondback rattlesnake</name>
    <dbReference type="NCBI Taxonomy" id="8729"/>
    <lineage>
        <taxon>Eukaryota</taxon>
        <taxon>Metazoa</taxon>
        <taxon>Chordata</taxon>
        <taxon>Craniata</taxon>
        <taxon>Vertebrata</taxon>
        <taxon>Euteleostomi</taxon>
        <taxon>Lepidosauria</taxon>
        <taxon>Squamata</taxon>
        <taxon>Bifurcata</taxon>
        <taxon>Unidentata</taxon>
        <taxon>Episquamata</taxon>
        <taxon>Toxicofera</taxon>
        <taxon>Serpentes</taxon>
        <taxon>Colubroidea</taxon>
        <taxon>Viperidae</taxon>
        <taxon>Crotalinae</taxon>
        <taxon>Crotalus</taxon>
    </lineage>
</organism>
<dbReference type="GO" id="GO:0005740">
    <property type="term" value="C:mitochondrial envelope"/>
    <property type="evidence" value="ECO:0007669"/>
    <property type="project" value="InterPro"/>
</dbReference>
<feature type="binding site" evidence="3">
    <location>
        <position position="163"/>
    </location>
    <ligand>
        <name>Zn(2+)</name>
        <dbReference type="ChEBI" id="CHEBI:29105"/>
    </ligand>
</feature>
<sequence>MASDNPNSPRFKLSRLFPGRPVGGAALATPLAVWRRRTGKGRAAIFGREARRGTLLRVCGAWRALRVGPGPLAAGSRAASTGGMPTDEEQATGMERKIMDTIKKGEDPYGVYPSKPYGGTKDDPHLVPSLTNVRLVGCICEEDATETYYFWLHKDKMERCPSCGAHFKLIPCELQ</sequence>
<dbReference type="Gene3D" id="2.60.11.10">
    <property type="entry name" value="Cytochrome c oxidase, subunit Vb"/>
    <property type="match status" value="1"/>
</dbReference>
<dbReference type="CDD" id="cd00924">
    <property type="entry name" value="Cyt_c_Oxidase_Vb"/>
    <property type="match status" value="1"/>
</dbReference>
<dbReference type="Proteomes" id="UP001474421">
    <property type="component" value="Unassembled WGS sequence"/>
</dbReference>
<dbReference type="Pfam" id="PF01215">
    <property type="entry name" value="COX5B"/>
    <property type="match status" value="1"/>
</dbReference>
<dbReference type="SUPFAM" id="SSF57802">
    <property type="entry name" value="Rubredoxin-like"/>
    <property type="match status" value="1"/>
</dbReference>
<comment type="caution">
    <text evidence="4">The sequence shown here is derived from an EMBL/GenBank/DDBJ whole genome shotgun (WGS) entry which is preliminary data.</text>
</comment>
<feature type="binding site" evidence="3">
    <location>
        <position position="138"/>
    </location>
    <ligand>
        <name>Zn(2+)</name>
        <dbReference type="ChEBI" id="CHEBI:29105"/>
    </ligand>
</feature>
<proteinExistence type="predicted"/>
<dbReference type="GO" id="GO:0045277">
    <property type="term" value="C:respiratory chain complex IV"/>
    <property type="evidence" value="ECO:0007669"/>
    <property type="project" value="InterPro"/>
</dbReference>
<evidence type="ECO:0000256" key="2">
    <source>
        <dbReference type="ARBA" id="ARBA00022833"/>
    </source>
</evidence>
<keyword evidence="2 3" id="KW-0862">Zinc</keyword>
<reference evidence="4 5" key="1">
    <citation type="journal article" date="2024" name="Proc. Natl. Acad. Sci. U.S.A.">
        <title>The genetic regulatory architecture and epigenomic basis for age-related changes in rattlesnake venom.</title>
        <authorList>
            <person name="Hogan M.P."/>
            <person name="Holding M.L."/>
            <person name="Nystrom G.S."/>
            <person name="Colston T.J."/>
            <person name="Bartlett D.A."/>
            <person name="Mason A.J."/>
            <person name="Ellsworth S.A."/>
            <person name="Rautsaw R.M."/>
            <person name="Lawrence K.C."/>
            <person name="Strickland J.L."/>
            <person name="He B."/>
            <person name="Fraser P."/>
            <person name="Margres M.J."/>
            <person name="Gilbert D.M."/>
            <person name="Gibbs H.L."/>
            <person name="Parkinson C.L."/>
            <person name="Rokyta D.R."/>
        </authorList>
    </citation>
    <scope>NUCLEOTIDE SEQUENCE [LARGE SCALE GENOMIC DNA]</scope>
    <source>
        <strain evidence="4">DRR0105</strain>
    </source>
</reference>
<evidence type="ECO:0000313" key="5">
    <source>
        <dbReference type="Proteomes" id="UP001474421"/>
    </source>
</evidence>
<dbReference type="PANTHER" id="PTHR10122">
    <property type="entry name" value="CYTOCHROME C OXIDASE SUBUNIT 5B, MITOCHONDRIAL"/>
    <property type="match status" value="1"/>
</dbReference>
<dbReference type="AlphaFoldDB" id="A0AAW1B0W9"/>
<keyword evidence="1 3" id="KW-0479">Metal-binding</keyword>
<feature type="binding site" evidence="3">
    <location>
        <position position="140"/>
    </location>
    <ligand>
        <name>Zn(2+)</name>
        <dbReference type="ChEBI" id="CHEBI:29105"/>
    </ligand>
</feature>
<accession>A0AAW1B0W9</accession>
<dbReference type="GO" id="GO:0046872">
    <property type="term" value="F:metal ion binding"/>
    <property type="evidence" value="ECO:0007669"/>
    <property type="project" value="UniProtKB-KW"/>
</dbReference>
<gene>
    <name evidence="4" type="ORF">NXF25_014602</name>
</gene>
<feature type="binding site" evidence="3">
    <location>
        <position position="160"/>
    </location>
    <ligand>
        <name>Zn(2+)</name>
        <dbReference type="ChEBI" id="CHEBI:29105"/>
    </ligand>
</feature>
<keyword evidence="5" id="KW-1185">Reference proteome</keyword>
<protein>
    <submittedName>
        <fullName evidence="4">Cytochrome c oxidase subunit 5B mitochondrial</fullName>
    </submittedName>
</protein>
<evidence type="ECO:0000256" key="1">
    <source>
        <dbReference type="ARBA" id="ARBA00022723"/>
    </source>
</evidence>
<dbReference type="EMBL" id="JAOTOJ010000010">
    <property type="protein sequence ID" value="KAK9395256.1"/>
    <property type="molecule type" value="Genomic_DNA"/>
</dbReference>
<dbReference type="GO" id="GO:0006123">
    <property type="term" value="P:mitochondrial electron transport, cytochrome c to oxygen"/>
    <property type="evidence" value="ECO:0007669"/>
    <property type="project" value="InterPro"/>
</dbReference>
<evidence type="ECO:0000256" key="3">
    <source>
        <dbReference type="PIRSR" id="PIRSR602124-1"/>
    </source>
</evidence>